<keyword evidence="3" id="KW-1015">Disulfide bond</keyword>
<sequence length="869" mass="96331">MMFLVCSAFILHVLVFQATATSYVKVFGSVPITNGKTEQASLKVKEGDSLNITCLSDLHSLTLEYDSVVHRQTHNDSGTYTVKFSKTADKDDEYKLVICKATNATGQQMEDSAYVRVTVHYNISIAGIEDLGEGDNATFTCTISGLLYEPSITRFILFSMYGGIETAQALIHNVTLYKKTTSYNNVSKTYVASIVSPPIPLDRLNNGNSLLCISTVNTSSINKGVTLKVNYGPNTGNLNFGGTDVALQEGRSGTWYCSVYRTNPASTLIWQNDTHTFMPSSPAVVKKVSISFSYETRQEWSFTYHRDLSFTNITCTAVGYRNQTVSKTRQFGDIYYVPELVIRGKTVLEEGETLNLTCQVVAANPRANATWTGTASGVTEISNIQRRQDGEEFTCSATNNVGSSRKAVRITVHYGPYFSLASNVLGREGTSVSIVATVSANPAPTRLNWKKAGNDTVLSTSRVLLFENATKEDAGDYILEATRVRQRANNITEDITKNVSVHLEIRYGPASARISPNITMLELEIGSSVPHIVCTADCIPTCDFKWTQHYRNTQRHRSVTANLDLGKATTEVIGDHTCGAYNYIGGQKYSATVTFQLRVQYAPMVQAVSIKQLSNTPFDEIGIIRITAVIRAYPATTAVSWGIKNDRFTNPFKPLSDDSRYYGNRTNDCSYDCESTEVLILNPPSCTDTGNKYSVYAANEKGNSSVKTTLNRVTITCIPRRVYYSFTHLKCEGEELDMTASFVSVPGPFITWYKQPDIKNYVYYEDFRGNWNTSYYTSRYHVQIVTSSTFGTYMVGAENSKGVSNSMVLVQINRKPNCTEISSSTSTTSSTTIALRSDASNLRLSYRGKIVTRILLYVVTCMVLVQVWY</sequence>
<dbReference type="InterPro" id="IPR013783">
    <property type="entry name" value="Ig-like_fold"/>
</dbReference>
<dbReference type="EnsemblMetazoa" id="G26097.1">
    <property type="protein sequence ID" value="G26097.1:cds"/>
    <property type="gene ID" value="G26097"/>
</dbReference>
<evidence type="ECO:0000313" key="8">
    <source>
        <dbReference type="EnsemblMetazoa" id="G26097.1:cds"/>
    </source>
</evidence>
<dbReference type="InterPro" id="IPR051275">
    <property type="entry name" value="Cell_adhesion_signaling"/>
</dbReference>
<feature type="domain" description="Ig-like" evidence="7">
    <location>
        <begin position="516"/>
        <end position="594"/>
    </location>
</feature>
<protein>
    <recommendedName>
        <fullName evidence="7">Ig-like domain-containing protein</fullName>
    </recommendedName>
</protein>
<evidence type="ECO:0000256" key="6">
    <source>
        <dbReference type="SAM" id="SignalP"/>
    </source>
</evidence>
<proteinExistence type="predicted"/>
<evidence type="ECO:0000256" key="5">
    <source>
        <dbReference type="ARBA" id="ARBA00023319"/>
    </source>
</evidence>
<keyword evidence="4" id="KW-0325">Glycoprotein</keyword>
<feature type="chain" id="PRO_5036476526" description="Ig-like domain-containing protein" evidence="6">
    <location>
        <begin position="21"/>
        <end position="869"/>
    </location>
</feature>
<name>A0A8W8L666_MAGGI</name>
<dbReference type="SMART" id="SM00409">
    <property type="entry name" value="IG"/>
    <property type="match status" value="6"/>
</dbReference>
<dbReference type="PANTHER" id="PTHR11640:SF31">
    <property type="entry name" value="IRREGULAR CHIASM C-ROUGHEST PROTEIN-RELATED"/>
    <property type="match status" value="1"/>
</dbReference>
<comment type="subcellular location">
    <subcellularLocation>
        <location evidence="1">Membrane</location>
        <topology evidence="1">Single-pass type I membrane protein</topology>
    </subcellularLocation>
</comment>
<keyword evidence="5" id="KW-0393">Immunoglobulin domain</keyword>
<evidence type="ECO:0000256" key="4">
    <source>
        <dbReference type="ARBA" id="ARBA00023180"/>
    </source>
</evidence>
<feature type="domain" description="Ig-like" evidence="7">
    <location>
        <begin position="338"/>
        <end position="411"/>
    </location>
</feature>
<dbReference type="Gene3D" id="2.60.40.10">
    <property type="entry name" value="Immunoglobulins"/>
    <property type="match status" value="4"/>
</dbReference>
<evidence type="ECO:0000256" key="2">
    <source>
        <dbReference type="ARBA" id="ARBA00023136"/>
    </source>
</evidence>
<dbReference type="SUPFAM" id="SSF48726">
    <property type="entry name" value="Immunoglobulin"/>
    <property type="match status" value="3"/>
</dbReference>
<dbReference type="GO" id="GO:0016020">
    <property type="term" value="C:membrane"/>
    <property type="evidence" value="ECO:0007669"/>
    <property type="project" value="UniProtKB-SubCell"/>
</dbReference>
<evidence type="ECO:0000256" key="3">
    <source>
        <dbReference type="ARBA" id="ARBA00023157"/>
    </source>
</evidence>
<feature type="signal peptide" evidence="6">
    <location>
        <begin position="1"/>
        <end position="20"/>
    </location>
</feature>
<evidence type="ECO:0000259" key="7">
    <source>
        <dbReference type="PROSITE" id="PS50835"/>
    </source>
</evidence>
<keyword evidence="6" id="KW-0732">Signal</keyword>
<dbReference type="Proteomes" id="UP000005408">
    <property type="component" value="Unassembled WGS sequence"/>
</dbReference>
<dbReference type="InterPro" id="IPR007110">
    <property type="entry name" value="Ig-like_dom"/>
</dbReference>
<keyword evidence="2" id="KW-0472">Membrane</keyword>
<evidence type="ECO:0000313" key="9">
    <source>
        <dbReference type="Proteomes" id="UP000005408"/>
    </source>
</evidence>
<feature type="domain" description="Ig-like" evidence="7">
    <location>
        <begin position="416"/>
        <end position="496"/>
    </location>
</feature>
<dbReference type="InterPro" id="IPR036179">
    <property type="entry name" value="Ig-like_dom_sf"/>
</dbReference>
<keyword evidence="9" id="KW-1185">Reference proteome</keyword>
<evidence type="ECO:0000256" key="1">
    <source>
        <dbReference type="ARBA" id="ARBA00004479"/>
    </source>
</evidence>
<dbReference type="PANTHER" id="PTHR11640">
    <property type="entry name" value="NEPHRIN"/>
    <property type="match status" value="1"/>
</dbReference>
<dbReference type="AlphaFoldDB" id="A0A8W8L666"/>
<dbReference type="PROSITE" id="PS50835">
    <property type="entry name" value="IG_LIKE"/>
    <property type="match status" value="3"/>
</dbReference>
<organism evidence="8 9">
    <name type="scientific">Magallana gigas</name>
    <name type="common">Pacific oyster</name>
    <name type="synonym">Crassostrea gigas</name>
    <dbReference type="NCBI Taxonomy" id="29159"/>
    <lineage>
        <taxon>Eukaryota</taxon>
        <taxon>Metazoa</taxon>
        <taxon>Spiralia</taxon>
        <taxon>Lophotrochozoa</taxon>
        <taxon>Mollusca</taxon>
        <taxon>Bivalvia</taxon>
        <taxon>Autobranchia</taxon>
        <taxon>Pteriomorphia</taxon>
        <taxon>Ostreida</taxon>
        <taxon>Ostreoidea</taxon>
        <taxon>Ostreidae</taxon>
        <taxon>Magallana</taxon>
    </lineage>
</organism>
<dbReference type="InterPro" id="IPR003599">
    <property type="entry name" value="Ig_sub"/>
</dbReference>
<accession>A0A8W8L666</accession>
<reference evidence="8" key="1">
    <citation type="submission" date="2022-08" db="UniProtKB">
        <authorList>
            <consortium name="EnsemblMetazoa"/>
        </authorList>
    </citation>
    <scope>IDENTIFICATION</scope>
    <source>
        <strain evidence="8">05x7-T-G4-1.051#20</strain>
    </source>
</reference>